<evidence type="ECO:0000256" key="6">
    <source>
        <dbReference type="SAM" id="Phobius"/>
    </source>
</evidence>
<keyword evidence="8" id="KW-1185">Reference proteome</keyword>
<sequence>MQKQSKLYFIFNGAVILTLAGLFTKILSATYRIPYHHIAGDIGFYIYQQVYPLYGIALQLGTYGFPVIISKLVAEYAGTNRRKEIRGILQVSFAFLFVVGCTIFAFEYIFAETIAEWMGDRKLTVLIQIISFSFLLIPFIAVIRGYYQGLHNMFPTALSQIAEQVVRVGTILYLSIFLIQHGYDLYTAGAGAIFGSITGGITSLVILFLFVFRTKTNSKGVFQRIKKADIKRIFKILVIQGLLICISGMGLLFIQLIDSFTLYSSLTAHGMAEEAAQILKGIYDRGLPLIQLGTVVGTAFSLSLVPVISSAIAKKNLSFVVEKVQLSLRLSLVVGVGAAFGLIALMKPINMLLYGDSHGTDVLQILSLLVIFTTVAATAGAVLQGMGAVFAPVIAVIAGMAVKLILNLWLIPDFQTIGAAIASSTGFAIVAAINLFFLYKKLAVLLVPKKASGGIFITGIAMVVLLQSYLFCLHHFAWSNGLDISKQVVETGAGVLIGGLFYLFIIMKQHIFTEEELRLLPMGSVLAKYVLKNKLRR</sequence>
<name>A0A7W3RHX9_PRIAR</name>
<feature type="transmembrane region" description="Helical" evidence="6">
    <location>
        <begin position="417"/>
        <end position="439"/>
    </location>
</feature>
<feature type="transmembrane region" description="Helical" evidence="6">
    <location>
        <begin position="51"/>
        <end position="70"/>
    </location>
</feature>
<dbReference type="PANTHER" id="PTHR30250:SF29">
    <property type="entry name" value="POLYSACCHARIDE BIOSYNTHESIS PROTEIN C-TERMINAL DOMAIN-CONTAINING PROTEIN"/>
    <property type="match status" value="1"/>
</dbReference>
<keyword evidence="5 6" id="KW-0472">Membrane</keyword>
<feature type="transmembrane region" description="Helical" evidence="6">
    <location>
        <begin position="390"/>
        <end position="411"/>
    </location>
</feature>
<feature type="transmembrane region" description="Helical" evidence="6">
    <location>
        <begin position="7"/>
        <end position="31"/>
    </location>
</feature>
<feature type="transmembrane region" description="Helical" evidence="6">
    <location>
        <begin position="123"/>
        <end position="143"/>
    </location>
</feature>
<dbReference type="CDD" id="cd13124">
    <property type="entry name" value="MATE_SpoVB_like"/>
    <property type="match status" value="1"/>
</dbReference>
<dbReference type="PANTHER" id="PTHR30250">
    <property type="entry name" value="PST FAMILY PREDICTED COLANIC ACID TRANSPORTER"/>
    <property type="match status" value="1"/>
</dbReference>
<comment type="caution">
    <text evidence="7">The sequence shown here is derived from an EMBL/GenBank/DDBJ whole genome shotgun (WGS) entry which is preliminary data.</text>
</comment>
<feature type="transmembrane region" description="Helical" evidence="6">
    <location>
        <begin position="91"/>
        <end position="111"/>
    </location>
</feature>
<dbReference type="AlphaFoldDB" id="A0A7W3RHX9"/>
<feature type="transmembrane region" description="Helical" evidence="6">
    <location>
        <begin position="451"/>
        <end position="476"/>
    </location>
</feature>
<dbReference type="PIRSF" id="PIRSF038958">
    <property type="entry name" value="PG_synth_SpoVB"/>
    <property type="match status" value="1"/>
</dbReference>
<organism evidence="7 8">
    <name type="scientific">Priestia aryabhattai</name>
    <name type="common">Bacillus aryabhattai</name>
    <dbReference type="NCBI Taxonomy" id="412384"/>
    <lineage>
        <taxon>Bacteria</taxon>
        <taxon>Bacillati</taxon>
        <taxon>Bacillota</taxon>
        <taxon>Bacilli</taxon>
        <taxon>Bacillales</taxon>
        <taxon>Bacillaceae</taxon>
        <taxon>Priestia</taxon>
    </lineage>
</organism>
<dbReference type="InterPro" id="IPR002797">
    <property type="entry name" value="Polysacc_synth"/>
</dbReference>
<dbReference type="RefSeq" id="WP_182528190.1">
    <property type="nucleotide sequence ID" value="NZ_JACJHT010000018.1"/>
</dbReference>
<gene>
    <name evidence="7" type="ORF">HNP21_005983</name>
</gene>
<feature type="transmembrane region" description="Helical" evidence="6">
    <location>
        <begin position="164"/>
        <end position="183"/>
    </location>
</feature>
<evidence type="ECO:0000313" key="8">
    <source>
        <dbReference type="Proteomes" id="UP000543174"/>
    </source>
</evidence>
<protein>
    <submittedName>
        <fullName evidence="7">PST family polysaccharide transporter</fullName>
    </submittedName>
</protein>
<feature type="transmembrane region" description="Helical" evidence="6">
    <location>
        <begin position="488"/>
        <end position="507"/>
    </location>
</feature>
<dbReference type="Proteomes" id="UP000543174">
    <property type="component" value="Unassembled WGS sequence"/>
</dbReference>
<feature type="transmembrane region" description="Helical" evidence="6">
    <location>
        <begin position="289"/>
        <end position="314"/>
    </location>
</feature>
<proteinExistence type="predicted"/>
<dbReference type="GO" id="GO:0005886">
    <property type="term" value="C:plasma membrane"/>
    <property type="evidence" value="ECO:0007669"/>
    <property type="project" value="UniProtKB-SubCell"/>
</dbReference>
<dbReference type="EMBL" id="JACJHT010000018">
    <property type="protein sequence ID" value="MBA9042826.1"/>
    <property type="molecule type" value="Genomic_DNA"/>
</dbReference>
<keyword evidence="4 6" id="KW-1133">Transmembrane helix</keyword>
<reference evidence="7" key="1">
    <citation type="submission" date="2020-08" db="EMBL/GenBank/DDBJ databases">
        <title>Functional genomics of gut bacteria from endangered species of beetles.</title>
        <authorList>
            <person name="Carlos-Shanley C."/>
        </authorList>
    </citation>
    <scope>NUCLEOTIDE SEQUENCE [LARGE SCALE GENOMIC DNA]</scope>
    <source>
        <strain evidence="7">S00060</strain>
    </source>
</reference>
<evidence type="ECO:0000256" key="3">
    <source>
        <dbReference type="ARBA" id="ARBA00022692"/>
    </source>
</evidence>
<dbReference type="InterPro" id="IPR050833">
    <property type="entry name" value="Poly_Biosynth_Transport"/>
</dbReference>
<evidence type="ECO:0000256" key="5">
    <source>
        <dbReference type="ARBA" id="ARBA00023136"/>
    </source>
</evidence>
<evidence type="ECO:0000256" key="2">
    <source>
        <dbReference type="ARBA" id="ARBA00022475"/>
    </source>
</evidence>
<feature type="transmembrane region" description="Helical" evidence="6">
    <location>
        <begin position="189"/>
        <end position="212"/>
    </location>
</feature>
<keyword evidence="2" id="KW-1003">Cell membrane</keyword>
<feature type="transmembrane region" description="Helical" evidence="6">
    <location>
        <begin position="326"/>
        <end position="345"/>
    </location>
</feature>
<evidence type="ECO:0000313" key="7">
    <source>
        <dbReference type="EMBL" id="MBA9042826.1"/>
    </source>
</evidence>
<comment type="subcellular location">
    <subcellularLocation>
        <location evidence="1">Cell membrane</location>
        <topology evidence="1">Multi-pass membrane protein</topology>
    </subcellularLocation>
</comment>
<dbReference type="InterPro" id="IPR024923">
    <property type="entry name" value="PG_synth_SpoVB"/>
</dbReference>
<evidence type="ECO:0000256" key="4">
    <source>
        <dbReference type="ARBA" id="ARBA00022989"/>
    </source>
</evidence>
<keyword evidence="3 6" id="KW-0812">Transmembrane</keyword>
<feature type="transmembrane region" description="Helical" evidence="6">
    <location>
        <begin position="365"/>
        <end position="383"/>
    </location>
</feature>
<feature type="transmembrane region" description="Helical" evidence="6">
    <location>
        <begin position="233"/>
        <end position="257"/>
    </location>
</feature>
<dbReference type="Pfam" id="PF01943">
    <property type="entry name" value="Polysacc_synt"/>
    <property type="match status" value="1"/>
</dbReference>
<accession>A0A7W3RHX9</accession>
<evidence type="ECO:0000256" key="1">
    <source>
        <dbReference type="ARBA" id="ARBA00004651"/>
    </source>
</evidence>